<proteinExistence type="predicted"/>
<comment type="caution">
    <text evidence="1">The sequence shown here is derived from an EMBL/GenBank/DDBJ whole genome shotgun (WGS) entry which is preliminary data.</text>
</comment>
<accession>A0ACC2J113</accession>
<reference evidence="1" key="1">
    <citation type="submission" date="2022-11" db="EMBL/GenBank/DDBJ databases">
        <title>Genome Sequence of Nemania bipapillata.</title>
        <authorList>
            <person name="Buettner E."/>
        </authorList>
    </citation>
    <scope>NUCLEOTIDE SEQUENCE</scope>
    <source>
        <strain evidence="1">CP14</strain>
    </source>
</reference>
<sequence length="309" mass="33468">MAAIDGSGFVASDLPSPPFIDVPGLPNFRDAGGYEVLSDLPSAPSAEGKRKAKMPSRLTDEGATQLSQQLGIKLVYDLRSAVEIARGLGSGRGFPLREWEGSERKFVPVFLDQDYSPEALALRYKNYAAESDEGFVEAYKDILNAATDPANEFQPFKTILGHLATVPDSSSPPIPPPCLVHCTAGKDRTGVIVALALSLCGVPDEAVIYEYSLTEIGLRSRLEELVKHVSSNPKIGIDVEGAKRMVGARKEAMLGTLAHIRAHYGSVEQCVLDLGILTPEGIAQLKKNLVVEVDEDEPFQWQQHAKLML</sequence>
<dbReference type="Proteomes" id="UP001153334">
    <property type="component" value="Unassembled WGS sequence"/>
</dbReference>
<organism evidence="1 2">
    <name type="scientific">Nemania bipapillata</name>
    <dbReference type="NCBI Taxonomy" id="110536"/>
    <lineage>
        <taxon>Eukaryota</taxon>
        <taxon>Fungi</taxon>
        <taxon>Dikarya</taxon>
        <taxon>Ascomycota</taxon>
        <taxon>Pezizomycotina</taxon>
        <taxon>Sordariomycetes</taxon>
        <taxon>Xylariomycetidae</taxon>
        <taxon>Xylariales</taxon>
        <taxon>Xylariaceae</taxon>
        <taxon>Nemania</taxon>
    </lineage>
</organism>
<dbReference type="EMBL" id="JAPESX010000474">
    <property type="protein sequence ID" value="KAJ8121120.1"/>
    <property type="molecule type" value="Genomic_DNA"/>
</dbReference>
<gene>
    <name evidence="1" type="ORF">ONZ43_g2348</name>
</gene>
<evidence type="ECO:0000313" key="2">
    <source>
        <dbReference type="Proteomes" id="UP001153334"/>
    </source>
</evidence>
<protein>
    <submittedName>
        <fullName evidence="1">Uncharacterized protein</fullName>
    </submittedName>
</protein>
<name>A0ACC2J113_9PEZI</name>
<evidence type="ECO:0000313" key="1">
    <source>
        <dbReference type="EMBL" id="KAJ8121120.1"/>
    </source>
</evidence>
<keyword evidence="2" id="KW-1185">Reference proteome</keyword>